<keyword evidence="2" id="KW-1185">Reference proteome</keyword>
<organism evidence="1 2">
    <name type="scientific">Salibacterium salarium</name>
    <dbReference type="NCBI Taxonomy" id="284579"/>
    <lineage>
        <taxon>Bacteria</taxon>
        <taxon>Bacillati</taxon>
        <taxon>Bacillota</taxon>
        <taxon>Bacilli</taxon>
        <taxon>Bacillales</taxon>
        <taxon>Bacillaceae</taxon>
    </lineage>
</organism>
<gene>
    <name evidence="1" type="ORF">D7Z54_32465</name>
</gene>
<evidence type="ECO:0000313" key="1">
    <source>
        <dbReference type="EMBL" id="RSL29203.1"/>
    </source>
</evidence>
<comment type="caution">
    <text evidence="1">The sequence shown here is derived from an EMBL/GenBank/DDBJ whole genome shotgun (WGS) entry which is preliminary data.</text>
</comment>
<name>A0A428MSU8_9BACI</name>
<evidence type="ECO:0000313" key="2">
    <source>
        <dbReference type="Proteomes" id="UP000275076"/>
    </source>
</evidence>
<accession>A0A428MSU8</accession>
<dbReference type="AlphaFoldDB" id="A0A428MSU8"/>
<proteinExistence type="predicted"/>
<dbReference type="Proteomes" id="UP000275076">
    <property type="component" value="Unassembled WGS sequence"/>
</dbReference>
<protein>
    <submittedName>
        <fullName evidence="1">Uncharacterized protein</fullName>
    </submittedName>
</protein>
<sequence length="73" mass="8177">MDFFSSPHAFPAGGTRLPLLLRISAAAQKLQILYILTWARKAQSALNEVRLKQPSPVANKKVMVKNQIFRVPC</sequence>
<dbReference type="EMBL" id="RBVX01000085">
    <property type="protein sequence ID" value="RSL29203.1"/>
    <property type="molecule type" value="Genomic_DNA"/>
</dbReference>
<reference evidence="1 2" key="1">
    <citation type="submission" date="2018-10" db="EMBL/GenBank/DDBJ databases">
        <title>Draft genome sequence of Bacillus salarius IM0101, isolated from a hypersaline soil in Inner Mongolia, China.</title>
        <authorList>
            <person name="Yamprayoonswat W."/>
            <person name="Boonvisut S."/>
            <person name="Jumpathong W."/>
            <person name="Sittihan S."/>
            <person name="Ruangsuj P."/>
            <person name="Wanthongcharoen S."/>
            <person name="Thongpramul N."/>
            <person name="Pimmason S."/>
            <person name="Yu B."/>
            <person name="Yasawong M."/>
        </authorList>
    </citation>
    <scope>NUCLEOTIDE SEQUENCE [LARGE SCALE GENOMIC DNA]</scope>
    <source>
        <strain evidence="1 2">IM0101</strain>
    </source>
</reference>